<dbReference type="AlphaFoldDB" id="A0A4Y2MCS7"/>
<gene>
    <name evidence="1" type="ORF">AVEN_268100_1</name>
</gene>
<reference evidence="1 2" key="1">
    <citation type="journal article" date="2019" name="Sci. Rep.">
        <title>Orb-weaving spider Araneus ventricosus genome elucidates the spidroin gene catalogue.</title>
        <authorList>
            <person name="Kono N."/>
            <person name="Nakamura H."/>
            <person name="Ohtoshi R."/>
            <person name="Moran D.A.P."/>
            <person name="Shinohara A."/>
            <person name="Yoshida Y."/>
            <person name="Fujiwara M."/>
            <person name="Mori M."/>
            <person name="Tomita M."/>
            <person name="Arakawa K."/>
        </authorList>
    </citation>
    <scope>NUCLEOTIDE SEQUENCE [LARGE SCALE GENOMIC DNA]</scope>
</reference>
<sequence>MPNAIRSIPSQRLHQIEQSLLKLNRIYGLTISSPPCTCIRPMQMETRLVKPGNVFPVISSPMVVLFIQREEVAPCSQQLYTSGHSPCEPI</sequence>
<dbReference type="EMBL" id="BGPR01007003">
    <property type="protein sequence ID" value="GBN23496.1"/>
    <property type="molecule type" value="Genomic_DNA"/>
</dbReference>
<name>A0A4Y2MCS7_ARAVE</name>
<evidence type="ECO:0000313" key="2">
    <source>
        <dbReference type="Proteomes" id="UP000499080"/>
    </source>
</evidence>
<accession>A0A4Y2MCS7</accession>
<comment type="caution">
    <text evidence="1">The sequence shown here is derived from an EMBL/GenBank/DDBJ whole genome shotgun (WGS) entry which is preliminary data.</text>
</comment>
<evidence type="ECO:0000313" key="1">
    <source>
        <dbReference type="EMBL" id="GBN23496.1"/>
    </source>
</evidence>
<organism evidence="1 2">
    <name type="scientific">Araneus ventricosus</name>
    <name type="common">Orbweaver spider</name>
    <name type="synonym">Epeira ventricosa</name>
    <dbReference type="NCBI Taxonomy" id="182803"/>
    <lineage>
        <taxon>Eukaryota</taxon>
        <taxon>Metazoa</taxon>
        <taxon>Ecdysozoa</taxon>
        <taxon>Arthropoda</taxon>
        <taxon>Chelicerata</taxon>
        <taxon>Arachnida</taxon>
        <taxon>Araneae</taxon>
        <taxon>Araneomorphae</taxon>
        <taxon>Entelegynae</taxon>
        <taxon>Araneoidea</taxon>
        <taxon>Araneidae</taxon>
        <taxon>Araneus</taxon>
    </lineage>
</organism>
<keyword evidence="2" id="KW-1185">Reference proteome</keyword>
<dbReference type="Proteomes" id="UP000499080">
    <property type="component" value="Unassembled WGS sequence"/>
</dbReference>
<protein>
    <submittedName>
        <fullName evidence="1">Uncharacterized protein</fullName>
    </submittedName>
</protein>
<proteinExistence type="predicted"/>